<protein>
    <submittedName>
        <fullName evidence="1">Uncharacterized protein</fullName>
    </submittedName>
</protein>
<dbReference type="EMBL" id="LXQA010385538">
    <property type="protein sequence ID" value="MCI48351.1"/>
    <property type="molecule type" value="Genomic_DNA"/>
</dbReference>
<keyword evidence="2" id="KW-1185">Reference proteome</keyword>
<comment type="caution">
    <text evidence="1">The sequence shown here is derived from an EMBL/GenBank/DDBJ whole genome shotgun (WGS) entry which is preliminary data.</text>
</comment>
<sequence>CASALRAYQVSKGAVSANCASRRCAGALRALAEDGLESFCHLRVAQECMARRAGQQGWSIREP</sequence>
<feature type="non-terminal residue" evidence="1">
    <location>
        <position position="63"/>
    </location>
</feature>
<reference evidence="1 2" key="1">
    <citation type="journal article" date="2018" name="Front. Plant Sci.">
        <title>Red Clover (Trifolium pratense) and Zigzag Clover (T. medium) - A Picture of Genomic Similarities and Differences.</title>
        <authorList>
            <person name="Dluhosova J."/>
            <person name="Istvanek J."/>
            <person name="Nedelnik J."/>
            <person name="Repkova J."/>
        </authorList>
    </citation>
    <scope>NUCLEOTIDE SEQUENCE [LARGE SCALE GENOMIC DNA]</scope>
    <source>
        <strain evidence="2">cv. 10/8</strain>
        <tissue evidence="1">Leaf</tissue>
    </source>
</reference>
<proteinExistence type="predicted"/>
<evidence type="ECO:0000313" key="2">
    <source>
        <dbReference type="Proteomes" id="UP000265520"/>
    </source>
</evidence>
<organism evidence="1 2">
    <name type="scientific">Trifolium medium</name>
    <dbReference type="NCBI Taxonomy" id="97028"/>
    <lineage>
        <taxon>Eukaryota</taxon>
        <taxon>Viridiplantae</taxon>
        <taxon>Streptophyta</taxon>
        <taxon>Embryophyta</taxon>
        <taxon>Tracheophyta</taxon>
        <taxon>Spermatophyta</taxon>
        <taxon>Magnoliopsida</taxon>
        <taxon>eudicotyledons</taxon>
        <taxon>Gunneridae</taxon>
        <taxon>Pentapetalae</taxon>
        <taxon>rosids</taxon>
        <taxon>fabids</taxon>
        <taxon>Fabales</taxon>
        <taxon>Fabaceae</taxon>
        <taxon>Papilionoideae</taxon>
        <taxon>50 kb inversion clade</taxon>
        <taxon>NPAAA clade</taxon>
        <taxon>Hologalegina</taxon>
        <taxon>IRL clade</taxon>
        <taxon>Trifolieae</taxon>
        <taxon>Trifolium</taxon>
    </lineage>
</organism>
<feature type="non-terminal residue" evidence="1">
    <location>
        <position position="1"/>
    </location>
</feature>
<accession>A0A392SHJ8</accession>
<evidence type="ECO:0000313" key="1">
    <source>
        <dbReference type="EMBL" id="MCI48351.1"/>
    </source>
</evidence>
<dbReference type="Proteomes" id="UP000265520">
    <property type="component" value="Unassembled WGS sequence"/>
</dbReference>
<name>A0A392SHJ8_9FABA</name>
<dbReference type="AlphaFoldDB" id="A0A392SHJ8"/>